<organism evidence="4 5">
    <name type="scientific">Rhizobium phage RHph_Y38</name>
    <dbReference type="NCBI Taxonomy" id="2509781"/>
    <lineage>
        <taxon>Viruses</taxon>
        <taxon>Duplodnaviria</taxon>
        <taxon>Heunggongvirae</taxon>
        <taxon>Uroviricota</taxon>
        <taxon>Caudoviricetes</taxon>
        <taxon>Schitoviridae</taxon>
        <taxon>Demetervirinae</taxon>
        <taxon>Acanvirus</taxon>
        <taxon>Acanvirus Y38</taxon>
    </lineage>
</organism>
<name>A0A7S5R4H4_9CAUD</name>
<gene>
    <name evidence="4" type="ORF">EVB52_064</name>
</gene>
<evidence type="ECO:0000259" key="3">
    <source>
        <dbReference type="SMART" id="SM00482"/>
    </source>
</evidence>
<dbReference type="SUPFAM" id="SSF53098">
    <property type="entry name" value="Ribonuclease H-like"/>
    <property type="match status" value="1"/>
</dbReference>
<evidence type="ECO:0000313" key="4">
    <source>
        <dbReference type="EMBL" id="QIG67765.1"/>
    </source>
</evidence>
<dbReference type="SMART" id="SM00482">
    <property type="entry name" value="POLAc"/>
    <property type="match status" value="1"/>
</dbReference>
<accession>A0A7S5R4H4</accession>
<evidence type="ECO:0000256" key="1">
    <source>
        <dbReference type="ARBA" id="ARBA00022705"/>
    </source>
</evidence>
<dbReference type="Gene3D" id="3.30.420.10">
    <property type="entry name" value="Ribonuclease H-like superfamily/Ribonuclease H"/>
    <property type="match status" value="1"/>
</dbReference>
<dbReference type="GO" id="GO:0006261">
    <property type="term" value="P:DNA-templated DNA replication"/>
    <property type="evidence" value="ECO:0007669"/>
    <property type="project" value="InterPro"/>
</dbReference>
<reference evidence="4" key="1">
    <citation type="submission" date="2020-01" db="EMBL/GenBank/DDBJ databases">
        <title>Patterns of diversity and host range of bacteriophage communities associated with bean-nodulatin bacteria.</title>
        <authorList>
            <person name="Vann Cauwenberghe J."/>
            <person name="Santamaria R.I."/>
            <person name="Bustos P."/>
            <person name="Juarez S."/>
            <person name="Gonzalez V."/>
        </authorList>
    </citation>
    <scope>NUCLEOTIDE SEQUENCE</scope>
</reference>
<dbReference type="InterPro" id="IPR012337">
    <property type="entry name" value="RNaseH-like_sf"/>
</dbReference>
<protein>
    <submittedName>
        <fullName evidence="4">DNA polymerase I protein</fullName>
    </submittedName>
</protein>
<dbReference type="GO" id="GO:0006302">
    <property type="term" value="P:double-strand break repair"/>
    <property type="evidence" value="ECO:0007669"/>
    <property type="project" value="TreeGrafter"/>
</dbReference>
<dbReference type="GO" id="GO:0003887">
    <property type="term" value="F:DNA-directed DNA polymerase activity"/>
    <property type="evidence" value="ECO:0007669"/>
    <property type="project" value="InterPro"/>
</dbReference>
<dbReference type="PANTHER" id="PTHR10133">
    <property type="entry name" value="DNA POLYMERASE I"/>
    <property type="match status" value="1"/>
</dbReference>
<keyword evidence="2" id="KW-1194">Viral DNA replication</keyword>
<dbReference type="InterPro" id="IPR001098">
    <property type="entry name" value="DNA-dir_DNA_pol_A_palm_dom"/>
</dbReference>
<dbReference type="EMBL" id="MN988483">
    <property type="protein sequence ID" value="QIG67765.1"/>
    <property type="molecule type" value="Genomic_DNA"/>
</dbReference>
<dbReference type="InterPro" id="IPR002298">
    <property type="entry name" value="DNA_polymerase_A"/>
</dbReference>
<dbReference type="GO" id="GO:0039693">
    <property type="term" value="P:viral DNA genome replication"/>
    <property type="evidence" value="ECO:0007669"/>
    <property type="project" value="UniProtKB-KW"/>
</dbReference>
<dbReference type="PANTHER" id="PTHR10133:SF27">
    <property type="entry name" value="DNA POLYMERASE NU"/>
    <property type="match status" value="1"/>
</dbReference>
<dbReference type="Gene3D" id="3.30.70.370">
    <property type="match status" value="1"/>
</dbReference>
<proteinExistence type="predicted"/>
<dbReference type="PRINTS" id="PR00868">
    <property type="entry name" value="DNAPOLI"/>
</dbReference>
<dbReference type="InterPro" id="IPR043502">
    <property type="entry name" value="DNA/RNA_pol_sf"/>
</dbReference>
<dbReference type="GO" id="GO:0003677">
    <property type="term" value="F:DNA binding"/>
    <property type="evidence" value="ECO:0007669"/>
    <property type="project" value="InterPro"/>
</dbReference>
<keyword evidence="1" id="KW-0235">DNA replication</keyword>
<dbReference type="Pfam" id="PF00476">
    <property type="entry name" value="DNA_pol_A"/>
    <property type="match status" value="1"/>
</dbReference>
<dbReference type="SUPFAM" id="SSF56672">
    <property type="entry name" value="DNA/RNA polymerases"/>
    <property type="match status" value="1"/>
</dbReference>
<dbReference type="Proteomes" id="UP000656987">
    <property type="component" value="Segment"/>
</dbReference>
<evidence type="ECO:0000313" key="5">
    <source>
        <dbReference type="Proteomes" id="UP000656987"/>
    </source>
</evidence>
<dbReference type="Gene3D" id="1.10.150.20">
    <property type="entry name" value="5' to 3' exonuclease, C-terminal subdomain"/>
    <property type="match status" value="1"/>
</dbReference>
<evidence type="ECO:0000256" key="2">
    <source>
        <dbReference type="ARBA" id="ARBA00023109"/>
    </source>
</evidence>
<dbReference type="Gene3D" id="1.20.1060.10">
    <property type="entry name" value="Taq DNA Polymerase, Chain T, domain 4"/>
    <property type="match status" value="1"/>
</dbReference>
<dbReference type="InterPro" id="IPR036397">
    <property type="entry name" value="RNaseH_sf"/>
</dbReference>
<keyword evidence="5" id="KW-1185">Reference proteome</keyword>
<feature type="domain" description="DNA-directed DNA polymerase family A palm" evidence="3">
    <location>
        <begin position="562"/>
        <end position="792"/>
    </location>
</feature>
<sequence>MKYHTWNQVGGGYSICLLVQEIREEELRRAYLEPFNLNLDGVLVIEQHRNPEAKKTPQKEIKAWIQSELVEVLTEQQVQYVVVDQAEYFKVLTKQSNAEPWFGYVMDSVYGDFKVIYVPSFRSIFYDPDKRKGQIKLGIDALISHAQGQYEEPGTGIIQYSVYPRSVQEIQKFLNHLLESYDVLSADIEGFGLKHYDSGIGTIAFAWNQHEGGAFPIDLLEQGSGETRHILRDFFIQFRAKGGKLIWHHISFDVYVLIYQLFMDDLLDTEGLLRGMDILLDNWDDTKLITYLATNSCAGNDLSLKFQAQEYAGNYAVEEIKDIIKIPLEELLQYNLVDALSTWYVYNKHHQTMINDQQEEIYNTIFKPAIKDIVQMQLTGLPVNMDRVKEVKAILEADEAKAIAKITAHPVVAQYISVRNERWVIEKNEKLKKKRVTLADANETFNPGSGDQLAEVLYDLLALPVLERTDSGGKSTGQDVIKKLRAYTQDPITLDFLNGLIEYAEVSILLSTFIPAFERARQGPDGWHYLFGNFNLGGTVSGRLSSNGPNLQNLPATGSRYAKLIKTIFSAPRGWLFVGLDFASLEDRISALTTKDPAKLKVYTDGWDGHAMRAVAYFGDQMPDIDPTSVEQVNAIAQKGHKYEHWRQKSKVPTFSLTYAGTYITIMASCGFTKELAQQIERNYHVLYSHSDKWVADKLDAATRDGYVTVAFGLRVRTPLLAQVIRGTKGTPHEANAEGRTAGNALGQSWCLLNSRAGSEFMGGVRTSRFRLDIKPCAQIHDANYLLIRDDLEVLQYTNEHLVRASEWQDHPDIKHPDVGLGGEVSIFYPDWSKECVIPNHASPEKIQEVISKHMEKLAA</sequence>